<evidence type="ECO:0000313" key="12">
    <source>
        <dbReference type="EMBL" id="JAW09047.1"/>
    </source>
</evidence>
<comment type="function">
    <text evidence="1 11">Subunit of the oligosaccharyl transferase (OST) complex that catalyzes the initial transfer of a defined glycan (Glc(3)Man(9)GlcNAc(2) in eukaryotes) from the lipid carrier dolichol-pyrophosphate to an asparagine residue within an Asn-X-Ser/Thr consensus motif in nascent polypeptide chains, the first step in protein N-glycosylation. N-glycosylation occurs cotranslationally and the complex associates with the Sec61 complex at the channel-forming translocon complex that mediates protein translocation across the endoplasmic reticulum (ER). All subunits are required for a maximal enzyme activity.</text>
</comment>
<evidence type="ECO:0000256" key="11">
    <source>
        <dbReference type="RuleBase" id="RU361143"/>
    </source>
</evidence>
<evidence type="ECO:0000256" key="7">
    <source>
        <dbReference type="ARBA" id="ARBA00022729"/>
    </source>
</evidence>
<evidence type="ECO:0000256" key="2">
    <source>
        <dbReference type="ARBA" id="ARBA00004115"/>
    </source>
</evidence>
<organism evidence="12">
    <name type="scientific">Panstrongylus lignarius</name>
    <dbReference type="NCBI Taxonomy" id="156445"/>
    <lineage>
        <taxon>Eukaryota</taxon>
        <taxon>Metazoa</taxon>
        <taxon>Ecdysozoa</taxon>
        <taxon>Arthropoda</taxon>
        <taxon>Hexapoda</taxon>
        <taxon>Insecta</taxon>
        <taxon>Pterygota</taxon>
        <taxon>Neoptera</taxon>
        <taxon>Paraneoptera</taxon>
        <taxon>Hemiptera</taxon>
        <taxon>Heteroptera</taxon>
        <taxon>Panheteroptera</taxon>
        <taxon>Cimicomorpha</taxon>
        <taxon>Reduviidae</taxon>
        <taxon>Triatominae</taxon>
        <taxon>Panstrongylus</taxon>
    </lineage>
</organism>
<feature type="chain" id="PRO_5011824600" description="Dolichyl-diphosphooligosaccharide--protein glycosyltransferase subunit 1" evidence="11">
    <location>
        <begin position="17"/>
        <end position="598"/>
    </location>
</feature>
<dbReference type="InterPro" id="IPR007676">
    <property type="entry name" value="Ribophorin_I"/>
</dbReference>
<evidence type="ECO:0000256" key="10">
    <source>
        <dbReference type="ARBA" id="ARBA00023136"/>
    </source>
</evidence>
<evidence type="ECO:0000256" key="4">
    <source>
        <dbReference type="ARBA" id="ARBA00008905"/>
    </source>
</evidence>
<keyword evidence="6 11" id="KW-0812">Transmembrane</keyword>
<keyword evidence="7 11" id="KW-0732">Signal</keyword>
<comment type="subcellular location">
    <subcellularLocation>
        <location evidence="2 11">Endoplasmic reticulum membrane</location>
        <topology evidence="2 11">Single-pass type I membrane protein</topology>
    </subcellularLocation>
</comment>
<accession>A0A224X9L2</accession>
<dbReference type="GO" id="GO:0008250">
    <property type="term" value="C:oligosaccharyltransferase complex"/>
    <property type="evidence" value="ECO:0007669"/>
    <property type="project" value="UniProtKB-UniRule"/>
</dbReference>
<name>A0A224X9L2_9HEMI</name>
<evidence type="ECO:0000256" key="3">
    <source>
        <dbReference type="ARBA" id="ARBA00004922"/>
    </source>
</evidence>
<dbReference type="PANTHER" id="PTHR21049">
    <property type="entry name" value="RIBOPHORIN I"/>
    <property type="match status" value="1"/>
</dbReference>
<comment type="subunit">
    <text evidence="11">Component of the oligosaccharyltransferase (OST) complex.</text>
</comment>
<evidence type="ECO:0000256" key="1">
    <source>
        <dbReference type="ARBA" id="ARBA00002791"/>
    </source>
</evidence>
<dbReference type="GO" id="GO:0018279">
    <property type="term" value="P:protein N-linked glycosylation via asparagine"/>
    <property type="evidence" value="ECO:0007669"/>
    <property type="project" value="TreeGrafter"/>
</dbReference>
<feature type="signal peptide" evidence="11">
    <location>
        <begin position="1"/>
        <end position="16"/>
    </location>
</feature>
<evidence type="ECO:0000256" key="8">
    <source>
        <dbReference type="ARBA" id="ARBA00022824"/>
    </source>
</evidence>
<keyword evidence="10 11" id="KW-0472">Membrane</keyword>
<evidence type="ECO:0000256" key="5">
    <source>
        <dbReference type="ARBA" id="ARBA00017611"/>
    </source>
</evidence>
<dbReference type="PANTHER" id="PTHR21049:SF0">
    <property type="entry name" value="DOLICHYL-DIPHOSPHOOLIGOSACCHARIDE--PROTEIN GLYCOSYLTRANSFERASE SUBUNIT 1"/>
    <property type="match status" value="1"/>
</dbReference>
<dbReference type="UniPathway" id="UPA00378"/>
<reference evidence="12" key="1">
    <citation type="journal article" date="2018" name="PLoS Negl. Trop. Dis.">
        <title>An insight into the salivary gland and fat body transcriptome of Panstrongylus lignarius (Hemiptera: Heteroptera), the main vector of Chagas disease in Peru.</title>
        <authorList>
            <person name="Nevoa J.C."/>
            <person name="Mendes M.T."/>
            <person name="da Silva M.V."/>
            <person name="Soares S.C."/>
            <person name="Oliveira C.J.F."/>
            <person name="Ribeiro J.M.C."/>
        </authorList>
    </citation>
    <scope>NUCLEOTIDE SEQUENCE</scope>
</reference>
<keyword evidence="12" id="KW-0808">Transferase</keyword>
<dbReference type="AlphaFoldDB" id="A0A224X9L2"/>
<evidence type="ECO:0000256" key="6">
    <source>
        <dbReference type="ARBA" id="ARBA00022692"/>
    </source>
</evidence>
<feature type="transmembrane region" description="Helical" evidence="11">
    <location>
        <begin position="429"/>
        <end position="448"/>
    </location>
</feature>
<keyword evidence="9 11" id="KW-1133">Transmembrane helix</keyword>
<dbReference type="GO" id="GO:0016740">
    <property type="term" value="F:transferase activity"/>
    <property type="evidence" value="ECO:0007669"/>
    <property type="project" value="UniProtKB-KW"/>
</dbReference>
<proteinExistence type="inferred from homology"/>
<protein>
    <recommendedName>
        <fullName evidence="5 11">Dolichyl-diphosphooligosaccharide--protein glycosyltransferase subunit 1</fullName>
    </recommendedName>
</protein>
<comment type="similarity">
    <text evidence="4 11">Belongs to the OST1 family.</text>
</comment>
<comment type="pathway">
    <text evidence="3 11">Protein modification; protein glycosylation.</text>
</comment>
<sequence length="598" mass="68099">MELKVLLLVIIGSCVGQDNQLADIVVKNVDRSIDISTQLTKVLCKIQIENIGKTAINKFVFSIESPLSSKVSYLSAQTADISKSTLKTTPTRIQGKESDNFWNIDLREPLLPGKLNTFEVEYILTDALIPYPTSITQKEKQLVKYVGNHYVYLPYTSQRQTTTVNLGSRIIENFSKLNPISQSDSTITYGPYQQVPAYANDPMSVHYENNSPFLKVLRIERVIEVSHWGNIAVEETIDLLHTGATLKGPFSRYDFQREAHSGLSSVKSFKTVLPAAATDAYYRDEIGNISTSHMRIMSDSVELDLRPRFPLFGGWKTHYVLGYNVPSYEYLYHAGDQYKLKMRVLDHVFDDMVVDELITKIILPEGSENIHLTLPFTMTRLPDSRHSTYLDTKGRPVITITKQNLVENHIQQFELDYIFPRVLMLQEPLLVAFAFYILFLLVIIYVRLDFSISKDEVGESKLRISGIVDKILQHLDKRAITYTQMDDQFTKVKSTKDVNSFNSISKTINQEYKAETSSIAELLLKLKSEAPEVGDKISELQRLDKTLKDIYTQKQSLYIDKLIPGKIGRGAFLDSEAVLNKKKEETIDKINAIIKNLH</sequence>
<dbReference type="Pfam" id="PF04597">
    <property type="entry name" value="Ribophorin_I"/>
    <property type="match status" value="1"/>
</dbReference>
<keyword evidence="8 11" id="KW-0256">Endoplasmic reticulum</keyword>
<dbReference type="EMBL" id="GFTR01007379">
    <property type="protein sequence ID" value="JAW09047.1"/>
    <property type="molecule type" value="Transcribed_RNA"/>
</dbReference>
<evidence type="ECO:0000256" key="9">
    <source>
        <dbReference type="ARBA" id="ARBA00022989"/>
    </source>
</evidence>